<dbReference type="PATRIC" id="fig|1219045.3.peg.786"/>
<name>A0A086PD13_SPHHM</name>
<reference evidence="2" key="1">
    <citation type="submission" date="2014-08" db="EMBL/GenBank/DDBJ databases">
        <title>Draft genome sequences of Sphingobium herbicidovorans.</title>
        <authorList>
            <person name="Gan H.M."/>
            <person name="Gan H.Y."/>
            <person name="Savka M.A."/>
        </authorList>
    </citation>
    <scope>NUCLEOTIDE SEQUENCE [LARGE SCALE GENOMIC DNA]</scope>
    <source>
        <strain evidence="2">NBRC 16415</strain>
    </source>
</reference>
<evidence type="ECO:0000313" key="3">
    <source>
        <dbReference type="Proteomes" id="UP000024284"/>
    </source>
</evidence>
<sequence length="156" mass="16567">MGATIGYRLTLHNRGTLAAEDILIRTLIANADTGQQATMQQFFAGATGMPAHSAVSIAPGESHSLTGELRLLPDQIAPVQMGNRALLIPLVAFDAQYRWADEAGESLTGTGRTGRAFIVGQEKSPPADRLAPFRIDQGPRQFRAPGSRATALELAS</sequence>
<dbReference type="EMBL" id="JFZA02000004">
    <property type="protein sequence ID" value="KFG91281.1"/>
    <property type="molecule type" value="Genomic_DNA"/>
</dbReference>
<keyword evidence="3" id="KW-1185">Reference proteome</keyword>
<dbReference type="eggNOG" id="ENOG5031A3E">
    <property type="taxonomic scope" value="Bacteria"/>
</dbReference>
<accession>A0A086PD13</accession>
<dbReference type="STRING" id="76947.GCA_002080435_02019"/>
<proteinExistence type="predicted"/>
<protein>
    <recommendedName>
        <fullName evidence="4">DUF11 domain-containing protein</fullName>
    </recommendedName>
</protein>
<evidence type="ECO:0000313" key="2">
    <source>
        <dbReference type="EMBL" id="KFG91281.1"/>
    </source>
</evidence>
<feature type="region of interest" description="Disordered" evidence="1">
    <location>
        <begin position="121"/>
        <end position="156"/>
    </location>
</feature>
<comment type="caution">
    <text evidence="2">The sequence shown here is derived from an EMBL/GenBank/DDBJ whole genome shotgun (WGS) entry which is preliminary data.</text>
</comment>
<dbReference type="Proteomes" id="UP000024284">
    <property type="component" value="Unassembled WGS sequence"/>
</dbReference>
<dbReference type="AlphaFoldDB" id="A0A086PD13"/>
<evidence type="ECO:0000256" key="1">
    <source>
        <dbReference type="SAM" id="MobiDB-lite"/>
    </source>
</evidence>
<gene>
    <name evidence="2" type="ORF">BV98_000771</name>
</gene>
<evidence type="ECO:0008006" key="4">
    <source>
        <dbReference type="Google" id="ProtNLM"/>
    </source>
</evidence>
<organism evidence="2 3">
    <name type="scientific">Sphingobium herbicidovorans (strain ATCC 700291 / DSM 11019 / CCUG 56400 / KCTC 2939 / LMG 18315 / NBRC 16415 / MH)</name>
    <name type="common">Sphingomonas herbicidovorans</name>
    <dbReference type="NCBI Taxonomy" id="1219045"/>
    <lineage>
        <taxon>Bacteria</taxon>
        <taxon>Pseudomonadati</taxon>
        <taxon>Pseudomonadota</taxon>
        <taxon>Alphaproteobacteria</taxon>
        <taxon>Sphingomonadales</taxon>
        <taxon>Sphingomonadaceae</taxon>
        <taxon>Sphingobium</taxon>
    </lineage>
</organism>